<dbReference type="AlphaFoldDB" id="A0A1X7SIY5"/>
<organism evidence="1">
    <name type="scientific">Amphimedon queenslandica</name>
    <name type="common">Sponge</name>
    <dbReference type="NCBI Taxonomy" id="400682"/>
    <lineage>
        <taxon>Eukaryota</taxon>
        <taxon>Metazoa</taxon>
        <taxon>Porifera</taxon>
        <taxon>Demospongiae</taxon>
        <taxon>Heteroscleromorpha</taxon>
        <taxon>Haplosclerida</taxon>
        <taxon>Niphatidae</taxon>
        <taxon>Amphimedon</taxon>
    </lineage>
</organism>
<name>A0A1X7SIY5_AMPQE</name>
<accession>A0A1X7SIY5</accession>
<reference evidence="1" key="1">
    <citation type="submission" date="2017-05" db="UniProtKB">
        <authorList>
            <consortium name="EnsemblMetazoa"/>
        </authorList>
    </citation>
    <scope>IDENTIFICATION</scope>
</reference>
<evidence type="ECO:0000313" key="1">
    <source>
        <dbReference type="EnsemblMetazoa" id="Aqu2.1.02071_001"/>
    </source>
</evidence>
<dbReference type="EnsemblMetazoa" id="Aqu2.1.02071_001">
    <property type="protein sequence ID" value="Aqu2.1.02071_001"/>
    <property type="gene ID" value="Aqu2.1.02071"/>
</dbReference>
<sequence>PYFGDLIKGMGKLFPDILRFINNMVSTINGHLHELSGPVTTDVQQVKNYK</sequence>
<dbReference type="InParanoid" id="A0A1X7SIY5"/>
<protein>
    <submittedName>
        <fullName evidence="1">Uncharacterized protein</fullName>
    </submittedName>
</protein>
<proteinExistence type="predicted"/>